<dbReference type="GO" id="GO:0008270">
    <property type="term" value="F:zinc ion binding"/>
    <property type="evidence" value="ECO:0007669"/>
    <property type="project" value="UniProtKB-KW"/>
</dbReference>
<accession>A0AAN9QG50</accession>
<keyword evidence="9" id="KW-1185">Reference proteome</keyword>
<proteinExistence type="predicted"/>
<dbReference type="AlphaFoldDB" id="A0AAN9QG50"/>
<dbReference type="GO" id="GO:0010468">
    <property type="term" value="P:regulation of gene expression"/>
    <property type="evidence" value="ECO:0007669"/>
    <property type="project" value="UniProtKB-ARBA"/>
</dbReference>
<dbReference type="InterPro" id="IPR036855">
    <property type="entry name" value="Znf_CCCH_sf"/>
</dbReference>
<name>A0AAN9QG50_CANGL</name>
<dbReference type="PROSITE" id="PS50103">
    <property type="entry name" value="ZF_C3H1"/>
    <property type="match status" value="3"/>
</dbReference>
<dbReference type="Proteomes" id="UP001367508">
    <property type="component" value="Unassembled WGS sequence"/>
</dbReference>
<dbReference type="InterPro" id="IPR041367">
    <property type="entry name" value="Znf-CCCH_4"/>
</dbReference>
<feature type="region of interest" description="Disordered" evidence="6">
    <location>
        <begin position="35"/>
        <end position="76"/>
    </location>
</feature>
<evidence type="ECO:0000256" key="1">
    <source>
        <dbReference type="ARBA" id="ARBA00022723"/>
    </source>
</evidence>
<evidence type="ECO:0000256" key="6">
    <source>
        <dbReference type="SAM" id="MobiDB-lite"/>
    </source>
</evidence>
<dbReference type="FunFam" id="4.10.1000.10:FF:000003">
    <property type="entry name" value="Zinc finger CCCH domain-containing protein"/>
    <property type="match status" value="2"/>
</dbReference>
<reference evidence="8 9" key="1">
    <citation type="submission" date="2024-01" db="EMBL/GenBank/DDBJ databases">
        <title>The genomes of 5 underutilized Papilionoideae crops provide insights into root nodulation and disease resistanc.</title>
        <authorList>
            <person name="Jiang F."/>
        </authorList>
    </citation>
    <scope>NUCLEOTIDE SEQUENCE [LARGE SCALE GENOMIC DNA]</scope>
    <source>
        <strain evidence="8">LVBAO_FW01</strain>
        <tissue evidence="8">Leaves</tissue>
    </source>
</reference>
<feature type="zinc finger region" description="C3H1-type" evidence="5">
    <location>
        <begin position="141"/>
        <end position="168"/>
    </location>
</feature>
<comment type="caution">
    <text evidence="8">The sequence shown here is derived from an EMBL/GenBank/DDBJ whole genome shotgun (WGS) entry which is preliminary data.</text>
</comment>
<dbReference type="Gene3D" id="4.10.1000.10">
    <property type="entry name" value="Zinc finger, CCCH-type"/>
    <property type="match status" value="3"/>
</dbReference>
<evidence type="ECO:0000256" key="5">
    <source>
        <dbReference type="PROSITE-ProRule" id="PRU00723"/>
    </source>
</evidence>
<dbReference type="EMBL" id="JAYMYQ010000005">
    <property type="protein sequence ID" value="KAK7330138.1"/>
    <property type="molecule type" value="Genomic_DNA"/>
</dbReference>
<evidence type="ECO:0000256" key="4">
    <source>
        <dbReference type="ARBA" id="ARBA00022833"/>
    </source>
</evidence>
<dbReference type="GO" id="GO:0051252">
    <property type="term" value="P:regulation of RNA metabolic process"/>
    <property type="evidence" value="ECO:0007669"/>
    <property type="project" value="UniProtKB-ARBA"/>
</dbReference>
<protein>
    <recommendedName>
        <fullName evidence="7">C3H1-type domain-containing protein</fullName>
    </recommendedName>
</protein>
<keyword evidence="2" id="KW-0677">Repeat</keyword>
<feature type="domain" description="C3H1-type" evidence="7">
    <location>
        <begin position="141"/>
        <end position="168"/>
    </location>
</feature>
<feature type="region of interest" description="Disordered" evidence="6">
    <location>
        <begin position="184"/>
        <end position="206"/>
    </location>
</feature>
<keyword evidence="4 5" id="KW-0862">Zinc</keyword>
<evidence type="ECO:0000256" key="2">
    <source>
        <dbReference type="ARBA" id="ARBA00022737"/>
    </source>
</evidence>
<dbReference type="SUPFAM" id="SSF90229">
    <property type="entry name" value="CCCH zinc finger"/>
    <property type="match status" value="3"/>
</dbReference>
<dbReference type="GO" id="GO:0003729">
    <property type="term" value="F:mRNA binding"/>
    <property type="evidence" value="ECO:0007669"/>
    <property type="project" value="InterPro"/>
</dbReference>
<dbReference type="Pfam" id="PF00642">
    <property type="entry name" value="zf-CCCH"/>
    <property type="match status" value="2"/>
</dbReference>
<feature type="region of interest" description="Disordered" evidence="6">
    <location>
        <begin position="287"/>
        <end position="306"/>
    </location>
</feature>
<feature type="domain" description="C3H1-type" evidence="7">
    <location>
        <begin position="81"/>
        <end position="108"/>
    </location>
</feature>
<sequence length="347" mass="38775">MSFSDHIPSFMMSPPSFATDAIEVRLQFPMTNEALEPHSPQDQLPPFKRVRTCDSSYSNAPPRMNQHPQNPTANKGTSHIFFKTRICAKFRLGACRNGENCNFAHGVEDMRQPPPNWQELVGLHNEERPSSANWDDDQKIIHKMKLCKKFYNGECPYGDKCSFLHEDPAKFRDDTGRFRESTAISIGTNGSPKSYGDGSNTNNLDSNRAVNTSLNVSRGNVKSTYWKTKLCIKFETTGHCPFGDDCHFAHGQTELQIPGGRIEVETVAAGAIPFSVKATIPTVPRATSVSANDAPPSYRTSLPPANEEEQSKRYLLKWKGPKKINRIYGDWLDDLPLVHNLSSGVET</sequence>
<keyword evidence="1 5" id="KW-0479">Metal-binding</keyword>
<dbReference type="PANTHER" id="PTHR12547:SF121">
    <property type="entry name" value="ZINC FINGER CCCH DOMAIN-CONTAINING PROTEIN 39"/>
    <property type="match status" value="1"/>
</dbReference>
<gene>
    <name evidence="8" type="ORF">VNO77_24324</name>
</gene>
<dbReference type="SMART" id="SM00356">
    <property type="entry name" value="ZnF_C3H1"/>
    <property type="match status" value="3"/>
</dbReference>
<dbReference type="InterPro" id="IPR045877">
    <property type="entry name" value="ZFP36-like"/>
</dbReference>
<dbReference type="PANTHER" id="PTHR12547">
    <property type="entry name" value="CCCH ZINC FINGER/TIS11-RELATED"/>
    <property type="match status" value="1"/>
</dbReference>
<feature type="compositionally biased region" description="Polar residues" evidence="6">
    <location>
        <begin position="66"/>
        <end position="76"/>
    </location>
</feature>
<feature type="zinc finger region" description="C3H1-type" evidence="5">
    <location>
        <begin position="225"/>
        <end position="253"/>
    </location>
</feature>
<dbReference type="Pfam" id="PF18044">
    <property type="entry name" value="zf-CCCH_4"/>
    <property type="match status" value="1"/>
</dbReference>
<feature type="domain" description="C3H1-type" evidence="7">
    <location>
        <begin position="225"/>
        <end position="253"/>
    </location>
</feature>
<keyword evidence="3 5" id="KW-0863">Zinc-finger</keyword>
<evidence type="ECO:0000256" key="3">
    <source>
        <dbReference type="ARBA" id="ARBA00022771"/>
    </source>
</evidence>
<evidence type="ECO:0000259" key="7">
    <source>
        <dbReference type="PROSITE" id="PS50103"/>
    </source>
</evidence>
<organism evidence="8 9">
    <name type="scientific">Canavalia gladiata</name>
    <name type="common">Sword bean</name>
    <name type="synonym">Dolichos gladiatus</name>
    <dbReference type="NCBI Taxonomy" id="3824"/>
    <lineage>
        <taxon>Eukaryota</taxon>
        <taxon>Viridiplantae</taxon>
        <taxon>Streptophyta</taxon>
        <taxon>Embryophyta</taxon>
        <taxon>Tracheophyta</taxon>
        <taxon>Spermatophyta</taxon>
        <taxon>Magnoliopsida</taxon>
        <taxon>eudicotyledons</taxon>
        <taxon>Gunneridae</taxon>
        <taxon>Pentapetalae</taxon>
        <taxon>rosids</taxon>
        <taxon>fabids</taxon>
        <taxon>Fabales</taxon>
        <taxon>Fabaceae</taxon>
        <taxon>Papilionoideae</taxon>
        <taxon>50 kb inversion clade</taxon>
        <taxon>NPAAA clade</taxon>
        <taxon>indigoferoid/millettioid clade</taxon>
        <taxon>Phaseoleae</taxon>
        <taxon>Canavalia</taxon>
    </lineage>
</organism>
<evidence type="ECO:0000313" key="9">
    <source>
        <dbReference type="Proteomes" id="UP001367508"/>
    </source>
</evidence>
<evidence type="ECO:0000313" key="8">
    <source>
        <dbReference type="EMBL" id="KAK7330138.1"/>
    </source>
</evidence>
<dbReference type="InterPro" id="IPR000571">
    <property type="entry name" value="Znf_CCCH"/>
</dbReference>
<feature type="zinc finger region" description="C3H1-type" evidence="5">
    <location>
        <begin position="81"/>
        <end position="108"/>
    </location>
</feature>